<dbReference type="Proteomes" id="UP000095342">
    <property type="component" value="Chromosome"/>
</dbReference>
<accession>A0A1D8K8K0</accession>
<dbReference type="EMBL" id="CP017448">
    <property type="protein sequence ID" value="AOV17298.1"/>
    <property type="molecule type" value="Genomic_DNA"/>
</dbReference>
<dbReference type="RefSeq" id="WP_070072851.1">
    <property type="nucleotide sequence ID" value="NZ_CP017448.1"/>
</dbReference>
<gene>
    <name evidence="1" type="ORF">BJI67_09675</name>
</gene>
<protein>
    <recommendedName>
        <fullName evidence="3">Transposase zinc-binding domain-containing protein</fullName>
    </recommendedName>
</protein>
<evidence type="ECO:0000313" key="1">
    <source>
        <dbReference type="EMBL" id="AOV17298.1"/>
    </source>
</evidence>
<dbReference type="KEGG" id="aaeo:BJI67_09675"/>
<reference evidence="1 2" key="1">
    <citation type="submission" date="2016-09" db="EMBL/GenBank/DDBJ databases">
        <title>Acidihalobacter prosperus V6 (DSM14174).</title>
        <authorList>
            <person name="Khaleque H.N."/>
            <person name="Ramsay J.P."/>
            <person name="Murphy R.J.T."/>
            <person name="Kaksonen A.H."/>
            <person name="Boxall N.J."/>
            <person name="Watkin E.L.J."/>
        </authorList>
    </citation>
    <scope>NUCLEOTIDE SEQUENCE [LARGE SCALE GENOMIC DNA]</scope>
    <source>
        <strain evidence="1 2">V6</strain>
    </source>
</reference>
<dbReference type="AlphaFoldDB" id="A0A1D8K8K0"/>
<keyword evidence="2" id="KW-1185">Reference proteome</keyword>
<evidence type="ECO:0008006" key="3">
    <source>
        <dbReference type="Google" id="ProtNLM"/>
    </source>
</evidence>
<proteinExistence type="predicted"/>
<organism evidence="1 2">
    <name type="scientific">Acidihalobacter aeolianus</name>
    <dbReference type="NCBI Taxonomy" id="2792603"/>
    <lineage>
        <taxon>Bacteria</taxon>
        <taxon>Pseudomonadati</taxon>
        <taxon>Pseudomonadota</taxon>
        <taxon>Gammaproteobacteria</taxon>
        <taxon>Chromatiales</taxon>
        <taxon>Ectothiorhodospiraceae</taxon>
        <taxon>Acidihalobacter</taxon>
    </lineage>
</organism>
<sequence>MDFLNLKHLQQDSVQECEHDYLIEATSNGSSQYCPDCGSSHAVGFGRKCQLFMDAPVRGKRALLSTLKRAPLPIFVRLLIPSMER</sequence>
<name>A0A1D8K8K0_9GAMM</name>
<evidence type="ECO:0000313" key="2">
    <source>
        <dbReference type="Proteomes" id="UP000095342"/>
    </source>
</evidence>